<dbReference type="Proteomes" id="UP000264071">
    <property type="component" value="Unassembled WGS sequence"/>
</dbReference>
<feature type="signal peptide" evidence="1">
    <location>
        <begin position="1"/>
        <end position="30"/>
    </location>
</feature>
<dbReference type="PROSITE" id="PS51257">
    <property type="entry name" value="PROKAR_LIPOPROTEIN"/>
    <property type="match status" value="1"/>
</dbReference>
<keyword evidence="1" id="KW-0732">Signal</keyword>
<dbReference type="InterPro" id="IPR038144">
    <property type="entry name" value="IPI"/>
</dbReference>
<dbReference type="Gene3D" id="2.60.40.2360">
    <property type="entry name" value="Intracellular proteinase inhibitor BsuPI"/>
    <property type="match status" value="1"/>
</dbReference>
<sequence>MIPTDGRFSAHRILRAGVALMGLAAGGACASVSTDPSHRVRVDAVISPSSARNGEWVSITMTATNPSSEPVEWASGCGMNLGYEVRNAAGHVVWAPRMGVCTLEARTLTLGPGASLTETISWPVGFISGSARPALAPGTLYVRGQLGVGDQRGARGDSARLVVLP</sequence>
<reference evidence="2 3" key="1">
    <citation type="journal article" date="2018" name="Nat. Biotechnol.">
        <title>A standardized bacterial taxonomy based on genome phylogeny substantially revises the tree of life.</title>
        <authorList>
            <person name="Parks D.H."/>
            <person name="Chuvochina M."/>
            <person name="Waite D.W."/>
            <person name="Rinke C."/>
            <person name="Skarshewski A."/>
            <person name="Chaumeil P.A."/>
            <person name="Hugenholtz P."/>
        </authorList>
    </citation>
    <scope>NUCLEOTIDE SEQUENCE [LARGE SCALE GENOMIC DNA]</scope>
    <source>
        <strain evidence="2">UBA8844</strain>
    </source>
</reference>
<evidence type="ECO:0000313" key="3">
    <source>
        <dbReference type="Proteomes" id="UP000264071"/>
    </source>
</evidence>
<comment type="caution">
    <text evidence="2">The sequence shown here is derived from an EMBL/GenBank/DDBJ whole genome shotgun (WGS) entry which is preliminary data.</text>
</comment>
<name>A0A3D4V8Z8_9BACT</name>
<evidence type="ECO:0000256" key="1">
    <source>
        <dbReference type="SAM" id="SignalP"/>
    </source>
</evidence>
<gene>
    <name evidence="2" type="ORF">DGD08_10510</name>
</gene>
<proteinExistence type="predicted"/>
<evidence type="ECO:0008006" key="4">
    <source>
        <dbReference type="Google" id="ProtNLM"/>
    </source>
</evidence>
<evidence type="ECO:0000313" key="2">
    <source>
        <dbReference type="EMBL" id="HCT57619.1"/>
    </source>
</evidence>
<dbReference type="EMBL" id="DPIY01000010">
    <property type="protein sequence ID" value="HCT57619.1"/>
    <property type="molecule type" value="Genomic_DNA"/>
</dbReference>
<dbReference type="AlphaFoldDB" id="A0A3D4V8Z8"/>
<feature type="chain" id="PRO_5017719460" description="Intracellular proteinase inhibitor BsuPI domain-containing protein" evidence="1">
    <location>
        <begin position="31"/>
        <end position="165"/>
    </location>
</feature>
<accession>A0A3D4V8Z8</accession>
<protein>
    <recommendedName>
        <fullName evidence="4">Intracellular proteinase inhibitor BsuPI domain-containing protein</fullName>
    </recommendedName>
</protein>
<organism evidence="2 3">
    <name type="scientific">Gemmatimonas aurantiaca</name>
    <dbReference type="NCBI Taxonomy" id="173480"/>
    <lineage>
        <taxon>Bacteria</taxon>
        <taxon>Pseudomonadati</taxon>
        <taxon>Gemmatimonadota</taxon>
        <taxon>Gemmatimonadia</taxon>
        <taxon>Gemmatimonadales</taxon>
        <taxon>Gemmatimonadaceae</taxon>
        <taxon>Gemmatimonas</taxon>
    </lineage>
</organism>